<accession>A0A2S5VNR9</accession>
<gene>
    <name evidence="1" type="ORF">C5E16_14225</name>
</gene>
<dbReference type="EMBL" id="PSXY01000034">
    <property type="protein sequence ID" value="PPF64712.1"/>
    <property type="molecule type" value="Genomic_DNA"/>
</dbReference>
<dbReference type="AlphaFoldDB" id="A0A2S5VNR9"/>
<evidence type="ECO:0000313" key="1">
    <source>
        <dbReference type="EMBL" id="PPF64712.1"/>
    </source>
</evidence>
<organism evidence="1 2">
    <name type="scientific">Clavibacter michiganensis</name>
    <dbReference type="NCBI Taxonomy" id="28447"/>
    <lineage>
        <taxon>Bacteria</taxon>
        <taxon>Bacillati</taxon>
        <taxon>Actinomycetota</taxon>
        <taxon>Actinomycetes</taxon>
        <taxon>Micrococcales</taxon>
        <taxon>Microbacteriaceae</taxon>
        <taxon>Clavibacter</taxon>
    </lineage>
</organism>
<reference evidence="1 2" key="1">
    <citation type="submission" date="2018-02" db="EMBL/GenBank/DDBJ databases">
        <title>Bacteriophage NCPPB3778 and a type I-E CRISPR drive the evolution of the US Biological Select Agent, Rathayibacter toxicus.</title>
        <authorList>
            <person name="Davis E.W.II."/>
            <person name="Tabima J.F."/>
            <person name="Weisberg A.J."/>
            <person name="Lopes L.D."/>
            <person name="Wiseman M.S."/>
            <person name="Wiseman M.S."/>
            <person name="Pupko T."/>
            <person name="Belcher M.S."/>
            <person name="Sechler A.J."/>
            <person name="Tancos M.A."/>
            <person name="Schroeder B.K."/>
            <person name="Murray T.D."/>
            <person name="Luster D.G."/>
            <person name="Schneider W.L."/>
            <person name="Rogers E."/>
            <person name="Andreote F.D."/>
            <person name="Grunwald N.J."/>
            <person name="Putnam M.L."/>
            <person name="Chang J.H."/>
        </authorList>
    </citation>
    <scope>NUCLEOTIDE SEQUENCE [LARGE SCALE GENOMIC DNA]</scope>
    <source>
        <strain evidence="1 2">AY1B3</strain>
    </source>
</reference>
<sequence>MSKVKSKRNGIDSLVRSTAQHPWAHLEAGYWRVQVEDQPVLGYVMRVRAELGDSFTFEVYADARNERGQRIWVRRENSLNSSVAWMMQHADRLVAFAARHAPPPRFPEPQAGAQ</sequence>
<comment type="caution">
    <text evidence="1">The sequence shown here is derived from an EMBL/GenBank/DDBJ whole genome shotgun (WGS) entry which is preliminary data.</text>
</comment>
<proteinExistence type="predicted"/>
<protein>
    <submittedName>
        <fullName evidence="1">Uncharacterized protein</fullName>
    </submittedName>
</protein>
<name>A0A2S5VNR9_9MICO</name>
<dbReference type="Proteomes" id="UP000239241">
    <property type="component" value="Unassembled WGS sequence"/>
</dbReference>
<dbReference type="RefSeq" id="WP_104291196.1">
    <property type="nucleotide sequence ID" value="NZ_PSXY01000034.1"/>
</dbReference>
<evidence type="ECO:0000313" key="2">
    <source>
        <dbReference type="Proteomes" id="UP000239241"/>
    </source>
</evidence>